<dbReference type="AlphaFoldDB" id="A0AAN7KNA9"/>
<accession>A0AAN7KNA9</accession>
<feature type="region of interest" description="Disordered" evidence="4">
    <location>
        <begin position="44"/>
        <end position="129"/>
    </location>
</feature>
<evidence type="ECO:0000256" key="2">
    <source>
        <dbReference type="ARBA" id="ARBA00023054"/>
    </source>
</evidence>
<reference evidence="5 6" key="1">
    <citation type="journal article" date="2023" name="Hortic Res">
        <title>Pangenome of water caltrop reveals structural variations and asymmetric subgenome divergence after allopolyploidization.</title>
        <authorList>
            <person name="Zhang X."/>
            <person name="Chen Y."/>
            <person name="Wang L."/>
            <person name="Yuan Y."/>
            <person name="Fang M."/>
            <person name="Shi L."/>
            <person name="Lu R."/>
            <person name="Comes H.P."/>
            <person name="Ma Y."/>
            <person name="Chen Y."/>
            <person name="Huang G."/>
            <person name="Zhou Y."/>
            <person name="Zheng Z."/>
            <person name="Qiu Y."/>
        </authorList>
    </citation>
    <scope>NUCLEOTIDE SEQUENCE [LARGE SCALE GENOMIC DNA]</scope>
    <source>
        <strain evidence="5">F231</strain>
    </source>
</reference>
<evidence type="ECO:0000256" key="3">
    <source>
        <dbReference type="SAM" id="Coils"/>
    </source>
</evidence>
<keyword evidence="6" id="KW-1185">Reference proteome</keyword>
<dbReference type="EMBL" id="JAXQNO010000020">
    <property type="protein sequence ID" value="KAK4772723.1"/>
    <property type="molecule type" value="Genomic_DNA"/>
</dbReference>
<dbReference type="InterPro" id="IPR029688">
    <property type="entry name" value="ICR"/>
</dbReference>
<feature type="coiled-coil region" evidence="3">
    <location>
        <begin position="263"/>
        <end position="318"/>
    </location>
</feature>
<keyword evidence="2 3" id="KW-0175">Coiled coil</keyword>
<evidence type="ECO:0000313" key="5">
    <source>
        <dbReference type="EMBL" id="KAK4772723.1"/>
    </source>
</evidence>
<dbReference type="PANTHER" id="PTHR34224">
    <property type="entry name" value="INTERACTOR OF CONSTITUTIVE ACTIVE ROPS 2, CHLOROPLASTIC-RELATED"/>
    <property type="match status" value="1"/>
</dbReference>
<name>A0AAN7KNA9_TRANT</name>
<gene>
    <name evidence="5" type="ORF">SAY86_014498</name>
</gene>
<evidence type="ECO:0000256" key="4">
    <source>
        <dbReference type="SAM" id="MobiDB-lite"/>
    </source>
</evidence>
<dbReference type="Proteomes" id="UP001346149">
    <property type="component" value="Unassembled WGS sequence"/>
</dbReference>
<evidence type="ECO:0000256" key="1">
    <source>
        <dbReference type="ARBA" id="ARBA00009778"/>
    </source>
</evidence>
<organism evidence="5 6">
    <name type="scientific">Trapa natans</name>
    <name type="common">Water chestnut</name>
    <dbReference type="NCBI Taxonomy" id="22666"/>
    <lineage>
        <taxon>Eukaryota</taxon>
        <taxon>Viridiplantae</taxon>
        <taxon>Streptophyta</taxon>
        <taxon>Embryophyta</taxon>
        <taxon>Tracheophyta</taxon>
        <taxon>Spermatophyta</taxon>
        <taxon>Magnoliopsida</taxon>
        <taxon>eudicotyledons</taxon>
        <taxon>Gunneridae</taxon>
        <taxon>Pentapetalae</taxon>
        <taxon>rosids</taxon>
        <taxon>malvids</taxon>
        <taxon>Myrtales</taxon>
        <taxon>Lythraceae</taxon>
        <taxon>Trapa</taxon>
    </lineage>
</organism>
<evidence type="ECO:0008006" key="7">
    <source>
        <dbReference type="Google" id="ProtNLM"/>
    </source>
</evidence>
<feature type="compositionally biased region" description="Basic and acidic residues" evidence="4">
    <location>
        <begin position="119"/>
        <end position="129"/>
    </location>
</feature>
<feature type="coiled-coil region" evidence="3">
    <location>
        <begin position="368"/>
        <end position="395"/>
    </location>
</feature>
<comment type="caution">
    <text evidence="5">The sequence shown here is derived from an EMBL/GenBank/DDBJ whole genome shotgun (WGS) entry which is preliminary data.</text>
</comment>
<feature type="coiled-coil region" evidence="3">
    <location>
        <begin position="186"/>
        <end position="213"/>
    </location>
</feature>
<sequence length="598" mass="67921">MVERPYLLSCSSGSIEAVKARPYPSSNTLPQKDSLCSVFTSCTPQKQETPQKGTPHALQQPKTIATDSTFAYSPIQSNRNPKERSPKVAERRSPRSPASERKRSSRVSELESQVSQLQEDLKKTKDKLTSAKSWKKQAQQEAEDAQKHINALCLKLEASQQQIIAHSCSNETNEDNQHTELSRNQKLTWESDLASAREEIENLKLEIEMVIRSEAEQKNYAESTNIQLQNLKGNLTETLTLVENMKVELQDCKEKEARAKGIVNETLQQLEVAKATVESLRSEHMKASEAYNSVVSELEQSKTRVKQLERLVSKLKDHFSLNLKEQKMQVHHDCGEANELEKVKSLEDLKSPCELMERMKPNSSCQKEAELVMKLKRAEARIEELGVNLIDKETDLQGIVEENERLKLKLENNLSFERESKLEQELKRLMKELSDLKACSVNKEMELHSVLEENQCLKLEIEKRNENANKSNGQLDAAREAMLKVSILMEEVEKSKSRANRVAEQLEAVQASGAEMEGELRRLKVQSDQWRKAAEAAVAMLSLGTNKEFMDRKGSYDRCYNPGKMGSPYGDDGDDDLMKKKNGNVLKKFGGLWKKPQK</sequence>
<evidence type="ECO:0000313" key="6">
    <source>
        <dbReference type="Proteomes" id="UP001346149"/>
    </source>
</evidence>
<feature type="compositionally biased region" description="Basic and acidic residues" evidence="4">
    <location>
        <begin position="80"/>
        <end position="109"/>
    </location>
</feature>
<feature type="compositionally biased region" description="Polar residues" evidence="4">
    <location>
        <begin position="60"/>
        <end position="79"/>
    </location>
</feature>
<comment type="similarity">
    <text evidence="1">Belongs to the ICR family.</text>
</comment>
<feature type="coiled-coil region" evidence="3">
    <location>
        <begin position="489"/>
        <end position="526"/>
    </location>
</feature>
<proteinExistence type="inferred from homology"/>
<protein>
    <recommendedName>
        <fullName evidence="7">Interactor of constitutive active ROPs 3</fullName>
    </recommendedName>
</protein>
<dbReference type="PANTHER" id="PTHR34224:SF18">
    <property type="entry name" value="INTERACTOR OF CONSTITUTIVE ACTIVE ROPS 3"/>
    <property type="match status" value="1"/>
</dbReference>